<name>A0A3L7JZT4_9BACI</name>
<sequence>MDRVSCIAYLLFQSEQTRIRKLAINLVTGEISLNAAKKIADFYPHIVSAEKQLKRTYVSQEEVCEFVETYLFTAQA</sequence>
<dbReference type="EMBL" id="RCVZ01000004">
    <property type="protein sequence ID" value="RLQ96297.1"/>
    <property type="molecule type" value="Genomic_DNA"/>
</dbReference>
<evidence type="ECO:0000313" key="1">
    <source>
        <dbReference type="EMBL" id="RLQ96297.1"/>
    </source>
</evidence>
<evidence type="ECO:0000313" key="2">
    <source>
        <dbReference type="Proteomes" id="UP000276770"/>
    </source>
</evidence>
<dbReference type="RefSeq" id="WP_121680150.1">
    <property type="nucleotide sequence ID" value="NZ_RCVZ01000004.1"/>
</dbReference>
<comment type="caution">
    <text evidence="1">The sequence shown here is derived from an EMBL/GenBank/DDBJ whole genome shotgun (WGS) entry which is preliminary data.</text>
</comment>
<keyword evidence="2" id="KW-1185">Reference proteome</keyword>
<protein>
    <submittedName>
        <fullName evidence="1">Uncharacterized protein</fullName>
    </submittedName>
</protein>
<dbReference type="AlphaFoldDB" id="A0A3L7JZT4"/>
<gene>
    <name evidence="1" type="ORF">D9X91_08415</name>
</gene>
<reference evidence="1 2" key="1">
    <citation type="submission" date="2018-10" db="EMBL/GenBank/DDBJ databases">
        <title>Falsibacillus sp. genome draft.</title>
        <authorList>
            <person name="Shi S."/>
        </authorList>
    </citation>
    <scope>NUCLEOTIDE SEQUENCE [LARGE SCALE GENOMIC DNA]</scope>
    <source>
        <strain evidence="1 2">GY 10110</strain>
    </source>
</reference>
<dbReference type="Proteomes" id="UP000276770">
    <property type="component" value="Unassembled WGS sequence"/>
</dbReference>
<accession>A0A3L7JZT4</accession>
<proteinExistence type="predicted"/>
<dbReference type="OrthoDB" id="2926879at2"/>
<organism evidence="1 2">
    <name type="scientific">Falsibacillus albus</name>
    <dbReference type="NCBI Taxonomy" id="2478915"/>
    <lineage>
        <taxon>Bacteria</taxon>
        <taxon>Bacillati</taxon>
        <taxon>Bacillota</taxon>
        <taxon>Bacilli</taxon>
        <taxon>Bacillales</taxon>
        <taxon>Bacillaceae</taxon>
        <taxon>Falsibacillus</taxon>
    </lineage>
</organism>